<dbReference type="Gene3D" id="3.60.40.10">
    <property type="entry name" value="PPM-type phosphatase domain"/>
    <property type="match status" value="1"/>
</dbReference>
<gene>
    <name evidence="2" type="ORF">RJ641_029579</name>
</gene>
<dbReference type="Proteomes" id="UP001370490">
    <property type="component" value="Unassembled WGS sequence"/>
</dbReference>
<protein>
    <submittedName>
        <fullName evidence="2">PPM-type phosphatase-like domain</fullName>
    </submittedName>
</protein>
<feature type="domain" description="PPM-type phosphatase" evidence="1">
    <location>
        <begin position="43"/>
        <end position="97"/>
    </location>
</feature>
<keyword evidence="3" id="KW-1185">Reference proteome</keyword>
<dbReference type="InterPro" id="IPR036457">
    <property type="entry name" value="PPM-type-like_dom_sf"/>
</dbReference>
<dbReference type="EMBL" id="JBAMMX010000005">
    <property type="protein sequence ID" value="KAK6940048.1"/>
    <property type="molecule type" value="Genomic_DNA"/>
</dbReference>
<name>A0AAN8W530_9MAGN</name>
<dbReference type="AlphaFoldDB" id="A0AAN8W530"/>
<evidence type="ECO:0000259" key="1">
    <source>
        <dbReference type="Pfam" id="PF00481"/>
    </source>
</evidence>
<reference evidence="2 3" key="1">
    <citation type="submission" date="2023-12" db="EMBL/GenBank/DDBJ databases">
        <title>A high-quality genome assembly for Dillenia turbinata (Dilleniales).</title>
        <authorList>
            <person name="Chanderbali A."/>
        </authorList>
    </citation>
    <scope>NUCLEOTIDE SEQUENCE [LARGE SCALE GENOMIC DNA]</scope>
    <source>
        <strain evidence="2">LSX21</strain>
        <tissue evidence="2">Leaf</tissue>
    </source>
</reference>
<dbReference type="SUPFAM" id="SSF81606">
    <property type="entry name" value="PP2C-like"/>
    <property type="match status" value="1"/>
</dbReference>
<accession>A0AAN8W530</accession>
<evidence type="ECO:0000313" key="2">
    <source>
        <dbReference type="EMBL" id="KAK6940048.1"/>
    </source>
</evidence>
<organism evidence="2 3">
    <name type="scientific">Dillenia turbinata</name>
    <dbReference type="NCBI Taxonomy" id="194707"/>
    <lineage>
        <taxon>Eukaryota</taxon>
        <taxon>Viridiplantae</taxon>
        <taxon>Streptophyta</taxon>
        <taxon>Embryophyta</taxon>
        <taxon>Tracheophyta</taxon>
        <taxon>Spermatophyta</taxon>
        <taxon>Magnoliopsida</taxon>
        <taxon>eudicotyledons</taxon>
        <taxon>Gunneridae</taxon>
        <taxon>Pentapetalae</taxon>
        <taxon>Dilleniales</taxon>
        <taxon>Dilleniaceae</taxon>
        <taxon>Dillenia</taxon>
    </lineage>
</organism>
<comment type="caution">
    <text evidence="2">The sequence shown here is derived from an EMBL/GenBank/DDBJ whole genome shotgun (WGS) entry which is preliminary data.</text>
</comment>
<dbReference type="Pfam" id="PF00481">
    <property type="entry name" value="PP2C"/>
    <property type="match status" value="1"/>
</dbReference>
<sequence length="141" mass="15318">MNSKGIGNTLEVNNTKGFGSNLDSFRMLAIRIGLFELLPMKPQIASVGSSCLVEAIANDQLYVANLGNSRVVLGRKDSKGGKKNSVVARSLSTDHNVGVEEVRNEVKTLHLNGSHIVMYTRGVITSNSQFFLENLVHKICS</sequence>
<proteinExistence type="predicted"/>
<dbReference type="InterPro" id="IPR001932">
    <property type="entry name" value="PPM-type_phosphatase-like_dom"/>
</dbReference>
<evidence type="ECO:0000313" key="3">
    <source>
        <dbReference type="Proteomes" id="UP001370490"/>
    </source>
</evidence>